<dbReference type="Proteomes" id="UP001152622">
    <property type="component" value="Chromosome 3"/>
</dbReference>
<sequence length="151" mass="16231">MDGVARDISGSLRQKENYSDVRVGACPNTCWHRQYWVHSIVRQRQVADGVTRLISGCAALRPAAFEDSTCSPGHLAQVQGTGRPAPASCRNQKPRQREAGEPSEGRGVAAVTFAASRLPASVLCARERSCVSQPSHTPVALSALVCDYANR</sequence>
<feature type="compositionally biased region" description="Basic and acidic residues" evidence="1">
    <location>
        <begin position="95"/>
        <end position="104"/>
    </location>
</feature>
<evidence type="ECO:0000256" key="1">
    <source>
        <dbReference type="SAM" id="MobiDB-lite"/>
    </source>
</evidence>
<evidence type="ECO:0000313" key="3">
    <source>
        <dbReference type="Proteomes" id="UP001152622"/>
    </source>
</evidence>
<name>A0A9Q1G0C9_SYNKA</name>
<keyword evidence="3" id="KW-1185">Reference proteome</keyword>
<gene>
    <name evidence="2" type="ORF">SKAU_G00111510</name>
</gene>
<dbReference type="AlphaFoldDB" id="A0A9Q1G0C9"/>
<feature type="region of interest" description="Disordered" evidence="1">
    <location>
        <begin position="75"/>
        <end position="106"/>
    </location>
</feature>
<reference evidence="2" key="1">
    <citation type="journal article" date="2023" name="Science">
        <title>Genome structures resolve the early diversification of teleost fishes.</title>
        <authorList>
            <person name="Parey E."/>
            <person name="Louis A."/>
            <person name="Montfort J."/>
            <person name="Bouchez O."/>
            <person name="Roques C."/>
            <person name="Iampietro C."/>
            <person name="Lluch J."/>
            <person name="Castinel A."/>
            <person name="Donnadieu C."/>
            <person name="Desvignes T."/>
            <person name="Floi Bucao C."/>
            <person name="Jouanno E."/>
            <person name="Wen M."/>
            <person name="Mejri S."/>
            <person name="Dirks R."/>
            <person name="Jansen H."/>
            <person name="Henkel C."/>
            <person name="Chen W.J."/>
            <person name="Zahm M."/>
            <person name="Cabau C."/>
            <person name="Klopp C."/>
            <person name="Thompson A.W."/>
            <person name="Robinson-Rechavi M."/>
            <person name="Braasch I."/>
            <person name="Lecointre G."/>
            <person name="Bobe J."/>
            <person name="Postlethwait J.H."/>
            <person name="Berthelot C."/>
            <person name="Roest Crollius H."/>
            <person name="Guiguen Y."/>
        </authorList>
    </citation>
    <scope>NUCLEOTIDE SEQUENCE</scope>
    <source>
        <strain evidence="2">WJC10195</strain>
    </source>
</reference>
<proteinExistence type="predicted"/>
<evidence type="ECO:0000313" key="2">
    <source>
        <dbReference type="EMBL" id="KAJ8371123.1"/>
    </source>
</evidence>
<accession>A0A9Q1G0C9</accession>
<organism evidence="2 3">
    <name type="scientific">Synaphobranchus kaupii</name>
    <name type="common">Kaup's arrowtooth eel</name>
    <dbReference type="NCBI Taxonomy" id="118154"/>
    <lineage>
        <taxon>Eukaryota</taxon>
        <taxon>Metazoa</taxon>
        <taxon>Chordata</taxon>
        <taxon>Craniata</taxon>
        <taxon>Vertebrata</taxon>
        <taxon>Euteleostomi</taxon>
        <taxon>Actinopterygii</taxon>
        <taxon>Neopterygii</taxon>
        <taxon>Teleostei</taxon>
        <taxon>Anguilliformes</taxon>
        <taxon>Synaphobranchidae</taxon>
        <taxon>Synaphobranchus</taxon>
    </lineage>
</organism>
<comment type="caution">
    <text evidence="2">The sequence shown here is derived from an EMBL/GenBank/DDBJ whole genome shotgun (WGS) entry which is preliminary data.</text>
</comment>
<dbReference type="EMBL" id="JAINUF010000003">
    <property type="protein sequence ID" value="KAJ8371123.1"/>
    <property type="molecule type" value="Genomic_DNA"/>
</dbReference>
<protein>
    <submittedName>
        <fullName evidence="2">Uncharacterized protein</fullName>
    </submittedName>
</protein>